<dbReference type="Proteomes" id="UP000555564">
    <property type="component" value="Unassembled WGS sequence"/>
</dbReference>
<evidence type="ECO:0000256" key="2">
    <source>
        <dbReference type="ARBA" id="ARBA00022630"/>
    </source>
</evidence>
<dbReference type="GO" id="GO:0005737">
    <property type="term" value="C:cytoplasm"/>
    <property type="evidence" value="ECO:0007669"/>
    <property type="project" value="TreeGrafter"/>
</dbReference>
<proteinExistence type="inferred from homology"/>
<evidence type="ECO:0000256" key="3">
    <source>
        <dbReference type="ARBA" id="ARBA00022827"/>
    </source>
</evidence>
<dbReference type="SUPFAM" id="SSF51905">
    <property type="entry name" value="FAD/NAD(P)-binding domain"/>
    <property type="match status" value="1"/>
</dbReference>
<keyword evidence="7" id="KW-1185">Reference proteome</keyword>
<keyword evidence="2" id="KW-0285">Flavoprotein</keyword>
<dbReference type="PRINTS" id="PR00368">
    <property type="entry name" value="FADPNR"/>
</dbReference>
<evidence type="ECO:0000256" key="4">
    <source>
        <dbReference type="ARBA" id="ARBA00023002"/>
    </source>
</evidence>
<evidence type="ECO:0000259" key="5">
    <source>
        <dbReference type="Pfam" id="PF07992"/>
    </source>
</evidence>
<gene>
    <name evidence="6" type="ORF">BJ992_005582</name>
</gene>
<organism evidence="6 7">
    <name type="scientific">Sphaerisporangium rubeum</name>
    <dbReference type="NCBI Taxonomy" id="321317"/>
    <lineage>
        <taxon>Bacteria</taxon>
        <taxon>Bacillati</taxon>
        <taxon>Actinomycetota</taxon>
        <taxon>Actinomycetes</taxon>
        <taxon>Streptosporangiales</taxon>
        <taxon>Streptosporangiaceae</taxon>
        <taxon>Sphaerisporangium</taxon>
    </lineage>
</organism>
<evidence type="ECO:0000313" key="7">
    <source>
        <dbReference type="Proteomes" id="UP000555564"/>
    </source>
</evidence>
<name>A0A7X0MAL5_9ACTN</name>
<dbReference type="AlphaFoldDB" id="A0A7X0MAL5"/>
<sequence>MSDSARRPMVAVIGGGYGGITVAKQLDDVAEVVLVEPKQSFEHSIAALRALVDPSWLTKVYLPYDKLLTHGRVVRDRAVAVESGRVVLGSGEELTPDHIVLATGSRYSFPGKAGLLDTDEAHALFRSSHEALAAADRVLLLGSGPVGIELAGEIKEVWPDKHVVIAELGDDILPGPFMPELRATLRRHLDELGVELLLGGRLAEQPSVEPGTLRTFTLPTGDGDKITADIWFRCYGVWPVTDYLAGDLVAARTAEGRVEVTPQLRVAGQESVYAVGDIVAGNRPTAAHAGRMAEAVAANIRAAVTGDGEEQPYVPIPPAIAVPVGPRRGAGQFPGVEGVVGDEIIADVKGRDLMTGKIAGDLGLPE</sequence>
<protein>
    <submittedName>
        <fullName evidence="6">NADH dehydrogenase FAD-containing subunit</fullName>
    </submittedName>
</protein>
<comment type="caution">
    <text evidence="6">The sequence shown here is derived from an EMBL/GenBank/DDBJ whole genome shotgun (WGS) entry which is preliminary data.</text>
</comment>
<keyword evidence="4" id="KW-0560">Oxidoreductase</keyword>
<reference evidence="6 7" key="1">
    <citation type="submission" date="2020-08" db="EMBL/GenBank/DDBJ databases">
        <title>Sequencing the genomes of 1000 actinobacteria strains.</title>
        <authorList>
            <person name="Klenk H.-P."/>
        </authorList>
    </citation>
    <scope>NUCLEOTIDE SEQUENCE [LARGE SCALE GENOMIC DNA]</scope>
    <source>
        <strain evidence="6 7">DSM 44936</strain>
    </source>
</reference>
<feature type="domain" description="FAD/NAD(P)-binding" evidence="5">
    <location>
        <begin position="10"/>
        <end position="292"/>
    </location>
</feature>
<comment type="similarity">
    <text evidence="1">Belongs to the FAD-dependent oxidoreductase family.</text>
</comment>
<dbReference type="Pfam" id="PF07992">
    <property type="entry name" value="Pyr_redox_2"/>
    <property type="match status" value="1"/>
</dbReference>
<dbReference type="InterPro" id="IPR023753">
    <property type="entry name" value="FAD/NAD-binding_dom"/>
</dbReference>
<dbReference type="GO" id="GO:0050660">
    <property type="term" value="F:flavin adenine dinucleotide binding"/>
    <property type="evidence" value="ECO:0007669"/>
    <property type="project" value="TreeGrafter"/>
</dbReference>
<accession>A0A7X0MAL5</accession>
<dbReference type="EMBL" id="JACHIU010000001">
    <property type="protein sequence ID" value="MBB6476151.1"/>
    <property type="molecule type" value="Genomic_DNA"/>
</dbReference>
<dbReference type="Gene3D" id="3.50.50.100">
    <property type="match status" value="1"/>
</dbReference>
<dbReference type="GO" id="GO:0004174">
    <property type="term" value="F:electron-transferring-flavoprotein dehydrogenase activity"/>
    <property type="evidence" value="ECO:0007669"/>
    <property type="project" value="TreeGrafter"/>
</dbReference>
<dbReference type="RefSeq" id="WP_184985992.1">
    <property type="nucleotide sequence ID" value="NZ_BAAALO010000100.1"/>
</dbReference>
<dbReference type="InterPro" id="IPR036188">
    <property type="entry name" value="FAD/NAD-bd_sf"/>
</dbReference>
<keyword evidence="3" id="KW-0274">FAD</keyword>
<evidence type="ECO:0000256" key="1">
    <source>
        <dbReference type="ARBA" id="ARBA00006442"/>
    </source>
</evidence>
<dbReference type="PANTHER" id="PTHR43735:SF3">
    <property type="entry name" value="FERROPTOSIS SUPPRESSOR PROTEIN 1"/>
    <property type="match status" value="1"/>
</dbReference>
<dbReference type="PANTHER" id="PTHR43735">
    <property type="entry name" value="APOPTOSIS-INDUCING FACTOR 1"/>
    <property type="match status" value="1"/>
</dbReference>
<evidence type="ECO:0000313" key="6">
    <source>
        <dbReference type="EMBL" id="MBB6476151.1"/>
    </source>
</evidence>